<gene>
    <name evidence="4" type="ORF">FHR72_000102</name>
</gene>
<dbReference type="InterPro" id="IPR008613">
    <property type="entry name" value="Excalibur_Ca-bd_domain"/>
</dbReference>
<dbReference type="RefSeq" id="WP_183465959.1">
    <property type="nucleotide sequence ID" value="NZ_JACHVU010000001.1"/>
</dbReference>
<sequence length="66" mass="6707">MMHRLLPAAFLAAAATVVSVGIASAQPAPFPNCKAAAAAGQEDIPSSSPYYGPWLDRDSDGVGCES</sequence>
<protein>
    <recommendedName>
        <fullName evidence="3">Excalibur calcium-binding domain-containing protein</fullName>
    </recommendedName>
</protein>
<evidence type="ECO:0000313" key="5">
    <source>
        <dbReference type="Proteomes" id="UP000550501"/>
    </source>
</evidence>
<evidence type="ECO:0000313" key="4">
    <source>
        <dbReference type="EMBL" id="MBB2988645.1"/>
    </source>
</evidence>
<dbReference type="Pfam" id="PF05901">
    <property type="entry name" value="Excalibur"/>
    <property type="match status" value="1"/>
</dbReference>
<feature type="domain" description="Excalibur calcium-binding" evidence="3">
    <location>
        <begin position="29"/>
        <end position="65"/>
    </location>
</feature>
<evidence type="ECO:0000256" key="1">
    <source>
        <dbReference type="SAM" id="MobiDB-lite"/>
    </source>
</evidence>
<evidence type="ECO:0000259" key="3">
    <source>
        <dbReference type="SMART" id="SM00894"/>
    </source>
</evidence>
<proteinExistence type="predicted"/>
<keyword evidence="2" id="KW-0732">Signal</keyword>
<organism evidence="4 5">
    <name type="scientific">Mycolicibacterium iranicum</name>
    <name type="common">Mycobacterium iranicum</name>
    <dbReference type="NCBI Taxonomy" id="912594"/>
    <lineage>
        <taxon>Bacteria</taxon>
        <taxon>Bacillati</taxon>
        <taxon>Actinomycetota</taxon>
        <taxon>Actinomycetes</taxon>
        <taxon>Mycobacteriales</taxon>
        <taxon>Mycobacteriaceae</taxon>
        <taxon>Mycolicibacterium</taxon>
    </lineage>
</organism>
<feature type="chain" id="PRO_5032929229" description="Excalibur calcium-binding domain-containing protein" evidence="2">
    <location>
        <begin position="26"/>
        <end position="66"/>
    </location>
</feature>
<dbReference type="AlphaFoldDB" id="A0A839Q2U4"/>
<comment type="caution">
    <text evidence="4">The sequence shown here is derived from an EMBL/GenBank/DDBJ whole genome shotgun (WGS) entry which is preliminary data.</text>
</comment>
<dbReference type="Proteomes" id="UP000550501">
    <property type="component" value="Unassembled WGS sequence"/>
</dbReference>
<evidence type="ECO:0000256" key="2">
    <source>
        <dbReference type="SAM" id="SignalP"/>
    </source>
</evidence>
<keyword evidence="5" id="KW-1185">Reference proteome</keyword>
<dbReference type="EMBL" id="JACHVU010000001">
    <property type="protein sequence ID" value="MBB2988645.1"/>
    <property type="molecule type" value="Genomic_DNA"/>
</dbReference>
<feature type="region of interest" description="Disordered" evidence="1">
    <location>
        <begin position="43"/>
        <end position="66"/>
    </location>
</feature>
<accession>A0A839Q2U4</accession>
<name>A0A839Q2U4_MYCIR</name>
<dbReference type="SMART" id="SM00894">
    <property type="entry name" value="Excalibur"/>
    <property type="match status" value="1"/>
</dbReference>
<reference evidence="4 5" key="1">
    <citation type="submission" date="2020-08" db="EMBL/GenBank/DDBJ databases">
        <title>The Agave Microbiome: Exploring the role of microbial communities in plant adaptations to desert environments.</title>
        <authorList>
            <person name="Partida-Martinez L.P."/>
        </authorList>
    </citation>
    <scope>NUCLEOTIDE SEQUENCE [LARGE SCALE GENOMIC DNA]</scope>
    <source>
        <strain evidence="4 5">AT2.18</strain>
    </source>
</reference>
<feature type="signal peptide" evidence="2">
    <location>
        <begin position="1"/>
        <end position="25"/>
    </location>
</feature>